<accession>A0A6T6MHY3</accession>
<dbReference type="GO" id="GO:0003676">
    <property type="term" value="F:nucleic acid binding"/>
    <property type="evidence" value="ECO:0007669"/>
    <property type="project" value="InterPro"/>
</dbReference>
<dbReference type="FunFam" id="3.30.160.60:FF:000299">
    <property type="entry name" value="Zinc finger protein 593"/>
    <property type="match status" value="1"/>
</dbReference>
<dbReference type="InterPro" id="IPR003604">
    <property type="entry name" value="Matrin/U1-like-C_Znf_C2H2"/>
</dbReference>
<organism evidence="13">
    <name type="scientific">Rhodosorus marinus</name>
    <dbReference type="NCBI Taxonomy" id="101924"/>
    <lineage>
        <taxon>Eukaryota</taxon>
        <taxon>Rhodophyta</taxon>
        <taxon>Stylonematophyceae</taxon>
        <taxon>Stylonematales</taxon>
        <taxon>Stylonemataceae</taxon>
        <taxon>Rhodosorus</taxon>
    </lineage>
</organism>
<dbReference type="InterPro" id="IPR036236">
    <property type="entry name" value="Znf_C2H2_sf"/>
</dbReference>
<dbReference type="GO" id="GO:0042254">
    <property type="term" value="P:ribosome biogenesis"/>
    <property type="evidence" value="ECO:0007669"/>
    <property type="project" value="UniProtKB-KW"/>
</dbReference>
<keyword evidence="6 10" id="KW-0863">Zinc-finger</keyword>
<name>A0A6T6MHY3_9RHOD</name>
<dbReference type="GO" id="GO:0005737">
    <property type="term" value="C:cytoplasm"/>
    <property type="evidence" value="ECO:0007669"/>
    <property type="project" value="UniProtKB-SubCell"/>
</dbReference>
<dbReference type="InterPro" id="IPR051879">
    <property type="entry name" value="C2H2-ZF_Maturation_Protein"/>
</dbReference>
<dbReference type="PANTHER" id="PTHR46095:SF1">
    <property type="entry name" value="ZINC FINGER PROTEIN 593"/>
    <property type="match status" value="1"/>
</dbReference>
<dbReference type="InterPro" id="IPR022755">
    <property type="entry name" value="Znf_C2H2_jaz"/>
</dbReference>
<evidence type="ECO:0000259" key="12">
    <source>
        <dbReference type="PROSITE" id="PS50157"/>
    </source>
</evidence>
<feature type="domain" description="C2H2-type" evidence="12">
    <location>
        <begin position="52"/>
        <end position="81"/>
    </location>
</feature>
<evidence type="ECO:0000313" key="14">
    <source>
        <dbReference type="EMBL" id="CAD8398470.1"/>
    </source>
</evidence>
<protein>
    <recommendedName>
        <fullName evidence="12">C2H2-type domain-containing protein</fullName>
    </recommendedName>
</protein>
<dbReference type="GO" id="GO:0008270">
    <property type="term" value="F:zinc ion binding"/>
    <property type="evidence" value="ECO:0007669"/>
    <property type="project" value="UniProtKB-KW"/>
</dbReference>
<dbReference type="GO" id="GO:0043021">
    <property type="term" value="F:ribonucleoprotein complex binding"/>
    <property type="evidence" value="ECO:0007669"/>
    <property type="project" value="UniProtKB-ARBA"/>
</dbReference>
<feature type="region of interest" description="Disordered" evidence="11">
    <location>
        <begin position="91"/>
        <end position="111"/>
    </location>
</feature>
<dbReference type="PROSITE" id="PS00028">
    <property type="entry name" value="ZINC_FINGER_C2H2_1"/>
    <property type="match status" value="1"/>
</dbReference>
<evidence type="ECO:0000256" key="8">
    <source>
        <dbReference type="ARBA" id="ARBA00023242"/>
    </source>
</evidence>
<dbReference type="EMBL" id="HBEK01015553">
    <property type="protein sequence ID" value="CAD8398470.1"/>
    <property type="molecule type" value="Transcribed_RNA"/>
</dbReference>
<evidence type="ECO:0000256" key="3">
    <source>
        <dbReference type="ARBA" id="ARBA00022490"/>
    </source>
</evidence>
<evidence type="ECO:0000256" key="5">
    <source>
        <dbReference type="ARBA" id="ARBA00022723"/>
    </source>
</evidence>
<proteinExistence type="inferred from homology"/>
<evidence type="ECO:0000256" key="10">
    <source>
        <dbReference type="PROSITE-ProRule" id="PRU00042"/>
    </source>
</evidence>
<sequence length="111" mass="12537">MGGVKKNRAKRQKIKASRMIDAIKADLDDPKRAKELRENRPVDVDLPGLGQFYCLECDKHFVSAPALEKHESGKPHKNRLRRFRDEPYTIEESVMASGQGSADRGIGMRTS</sequence>
<gene>
    <name evidence="13" type="ORF">RMAR0315_LOCUS8461</name>
    <name evidence="14" type="ORF">RMAR0315_LOCUS8462</name>
</gene>
<evidence type="ECO:0000256" key="11">
    <source>
        <dbReference type="SAM" id="MobiDB-lite"/>
    </source>
</evidence>
<evidence type="ECO:0000313" key="13">
    <source>
        <dbReference type="EMBL" id="CAD8398469.1"/>
    </source>
</evidence>
<evidence type="ECO:0000256" key="7">
    <source>
        <dbReference type="ARBA" id="ARBA00022833"/>
    </source>
</evidence>
<reference evidence="13" key="1">
    <citation type="submission" date="2021-01" db="EMBL/GenBank/DDBJ databases">
        <authorList>
            <person name="Corre E."/>
            <person name="Pelletier E."/>
            <person name="Niang G."/>
            <person name="Scheremetjew M."/>
            <person name="Finn R."/>
            <person name="Kale V."/>
            <person name="Holt S."/>
            <person name="Cochrane G."/>
            <person name="Meng A."/>
            <person name="Brown T."/>
            <person name="Cohen L."/>
        </authorList>
    </citation>
    <scope>NUCLEOTIDE SEQUENCE</scope>
    <source>
        <strain evidence="13">UTEX LB 2760</strain>
    </source>
</reference>
<comment type="subcellular location">
    <subcellularLocation>
        <location evidence="2">Cytoplasm</location>
    </subcellularLocation>
    <subcellularLocation>
        <location evidence="1">Nucleus</location>
    </subcellularLocation>
</comment>
<dbReference type="PANTHER" id="PTHR46095">
    <property type="entry name" value="ZINC FINGER PROTEIN 593"/>
    <property type="match status" value="1"/>
</dbReference>
<dbReference type="Pfam" id="PF12171">
    <property type="entry name" value="zf-C2H2_jaz"/>
    <property type="match status" value="1"/>
</dbReference>
<evidence type="ECO:0000256" key="4">
    <source>
        <dbReference type="ARBA" id="ARBA00022517"/>
    </source>
</evidence>
<dbReference type="PROSITE" id="PS50157">
    <property type="entry name" value="ZINC_FINGER_C2H2_2"/>
    <property type="match status" value="1"/>
</dbReference>
<dbReference type="GO" id="GO:0005634">
    <property type="term" value="C:nucleus"/>
    <property type="evidence" value="ECO:0007669"/>
    <property type="project" value="UniProtKB-SubCell"/>
</dbReference>
<evidence type="ECO:0000256" key="1">
    <source>
        <dbReference type="ARBA" id="ARBA00004123"/>
    </source>
</evidence>
<evidence type="ECO:0000256" key="6">
    <source>
        <dbReference type="ARBA" id="ARBA00022771"/>
    </source>
</evidence>
<dbReference type="SUPFAM" id="SSF57667">
    <property type="entry name" value="beta-beta-alpha zinc fingers"/>
    <property type="match status" value="1"/>
</dbReference>
<dbReference type="InterPro" id="IPR013087">
    <property type="entry name" value="Znf_C2H2_type"/>
</dbReference>
<dbReference type="Gene3D" id="3.30.160.60">
    <property type="entry name" value="Classic Zinc Finger"/>
    <property type="match status" value="1"/>
</dbReference>
<comment type="similarity">
    <text evidence="9">Belongs to the ZNF593/BUD20 C2H2-type zinc-finger protein family.</text>
</comment>
<dbReference type="EMBL" id="HBEK01015552">
    <property type="protein sequence ID" value="CAD8398469.1"/>
    <property type="molecule type" value="Transcribed_RNA"/>
</dbReference>
<keyword evidence="5" id="KW-0479">Metal-binding</keyword>
<dbReference type="AlphaFoldDB" id="A0A6T6MHY3"/>
<evidence type="ECO:0000256" key="9">
    <source>
        <dbReference type="ARBA" id="ARBA00038064"/>
    </source>
</evidence>
<keyword evidence="8" id="KW-0539">Nucleus</keyword>
<keyword evidence="4" id="KW-0690">Ribosome biogenesis</keyword>
<evidence type="ECO:0000256" key="2">
    <source>
        <dbReference type="ARBA" id="ARBA00004496"/>
    </source>
</evidence>
<keyword evidence="7" id="KW-0862">Zinc</keyword>
<keyword evidence="3" id="KW-0963">Cytoplasm</keyword>
<dbReference type="SMART" id="SM00451">
    <property type="entry name" value="ZnF_U1"/>
    <property type="match status" value="1"/>
</dbReference>